<dbReference type="Proteomes" id="UP001057860">
    <property type="component" value="Chromosome"/>
</dbReference>
<evidence type="ECO:0000313" key="2">
    <source>
        <dbReference type="EMBL" id="UWM44671.1"/>
    </source>
</evidence>
<dbReference type="Pfam" id="PF13392">
    <property type="entry name" value="HNH_3"/>
    <property type="match status" value="1"/>
</dbReference>
<keyword evidence="2" id="KW-0540">Nuclease</keyword>
<proteinExistence type="predicted"/>
<evidence type="ECO:0000259" key="1">
    <source>
        <dbReference type="Pfam" id="PF13392"/>
    </source>
</evidence>
<keyword evidence="2" id="KW-0255">Endonuclease</keyword>
<evidence type="ECO:0000313" key="3">
    <source>
        <dbReference type="Proteomes" id="UP001057860"/>
    </source>
</evidence>
<dbReference type="InterPro" id="IPR003615">
    <property type="entry name" value="HNH_nuc"/>
</dbReference>
<feature type="domain" description="HNH nuclease" evidence="1">
    <location>
        <begin position="57"/>
        <end position="100"/>
    </location>
</feature>
<accession>A0ABY5UMH1</accession>
<gene>
    <name evidence="2" type="ORF">N0H69_18750</name>
</gene>
<sequence>MKKEFTPEYLLSLTGRVPLIERLNRKVIINERGCHEYSSNLDRCGYGRFKVGKHQLGAHKVMYLLTVGNYDQINKELMHICDNPACINPEHLKPGTHKENIQDCIMKGRHTSQRYPSHIRVRPPKRKAKPRKTIKSSTAVISFFSSRKLAISNGDKTYIGSNCAKHHLGIRKTNNGACIYCMDEYRLSKKKSRDNKSR</sequence>
<dbReference type="EMBL" id="CP104006">
    <property type="protein sequence ID" value="UWM44671.1"/>
    <property type="molecule type" value="Genomic_DNA"/>
</dbReference>
<dbReference type="Gene3D" id="3.90.75.10">
    <property type="entry name" value="Homing Intron 3 (I-ppo) Encoded Endonuclease, Chain A"/>
    <property type="match status" value="1"/>
</dbReference>
<dbReference type="SUPFAM" id="SSF54060">
    <property type="entry name" value="His-Me finger endonucleases"/>
    <property type="match status" value="1"/>
</dbReference>
<dbReference type="RefSeq" id="WP_050881089.1">
    <property type="nucleotide sequence ID" value="NZ_CP104006.1"/>
</dbReference>
<dbReference type="GeneID" id="75142083"/>
<dbReference type="InterPro" id="IPR044925">
    <property type="entry name" value="His-Me_finger_sf"/>
</dbReference>
<protein>
    <submittedName>
        <fullName evidence="2">HNH endonuclease</fullName>
    </submittedName>
</protein>
<dbReference type="GO" id="GO:0004519">
    <property type="term" value="F:endonuclease activity"/>
    <property type="evidence" value="ECO:0007669"/>
    <property type="project" value="UniProtKB-KW"/>
</dbReference>
<keyword evidence="3" id="KW-1185">Reference proteome</keyword>
<keyword evidence="2" id="KW-0378">Hydrolase</keyword>
<reference evidence="2" key="1">
    <citation type="submission" date="2022-08" db="EMBL/GenBank/DDBJ databases">
        <authorList>
            <person name="Bogun A."/>
            <person name="Kislichkina A."/>
            <person name="Solomentsev V."/>
            <person name="Skryabin Y."/>
            <person name="Sizova A."/>
            <person name="Platonov M."/>
            <person name="Dentovskaya S."/>
        </authorList>
    </citation>
    <scope>NUCLEOTIDE SEQUENCE</scope>
    <source>
        <strain evidence="2">SCPM-O-B-7604</strain>
    </source>
</reference>
<dbReference type="InterPro" id="IPR044930">
    <property type="entry name" value="Homing_endonuclease_His-Me"/>
</dbReference>
<organism evidence="2 3">
    <name type="scientific">Yersinia alsatica</name>
    <dbReference type="NCBI Taxonomy" id="2890317"/>
    <lineage>
        <taxon>Bacteria</taxon>
        <taxon>Pseudomonadati</taxon>
        <taxon>Pseudomonadota</taxon>
        <taxon>Gammaproteobacteria</taxon>
        <taxon>Enterobacterales</taxon>
        <taxon>Yersiniaceae</taxon>
        <taxon>Yersinia</taxon>
    </lineage>
</organism>
<name>A0ABY5UMH1_9GAMM</name>